<comment type="caution">
    <text evidence="1">The sequence shown here is derived from an EMBL/GenBank/DDBJ whole genome shotgun (WGS) entry which is preliminary data.</text>
</comment>
<dbReference type="STRING" id="545697.HMPREF0216_02450"/>
<dbReference type="RefSeq" id="WP_005214338.1">
    <property type="nucleotide sequence ID" value="NZ_KB291659.1"/>
</dbReference>
<gene>
    <name evidence="1" type="ORF">HMPREF0216_02450</name>
</gene>
<keyword evidence="2" id="KW-1185">Reference proteome</keyword>
<protein>
    <submittedName>
        <fullName evidence="1">Uncharacterized protein</fullName>
    </submittedName>
</protein>
<dbReference type="AlphaFoldDB" id="L1QBW0"/>
<dbReference type="EMBL" id="AMEZ01000069">
    <property type="protein sequence ID" value="EKY25458.1"/>
    <property type="molecule type" value="Genomic_DNA"/>
</dbReference>
<organism evidence="1 2">
    <name type="scientific">Clostridium celatum DSM 1785</name>
    <dbReference type="NCBI Taxonomy" id="545697"/>
    <lineage>
        <taxon>Bacteria</taxon>
        <taxon>Bacillati</taxon>
        <taxon>Bacillota</taxon>
        <taxon>Clostridia</taxon>
        <taxon>Eubacteriales</taxon>
        <taxon>Clostridiaceae</taxon>
        <taxon>Clostridium</taxon>
    </lineage>
</organism>
<dbReference type="PATRIC" id="fig|545697.3.peg.2411"/>
<accession>L1QBW0</accession>
<name>L1QBW0_9CLOT</name>
<dbReference type="HOGENOM" id="CLU_3151233_0_0_9"/>
<sequence>MKKFALDCKNYIPNVVLSVVDCIGKNEINACQKICDNLGVKLRVRPLE</sequence>
<proteinExistence type="predicted"/>
<evidence type="ECO:0000313" key="2">
    <source>
        <dbReference type="Proteomes" id="UP000010420"/>
    </source>
</evidence>
<dbReference type="Proteomes" id="UP000010420">
    <property type="component" value="Unassembled WGS sequence"/>
</dbReference>
<dbReference type="eggNOG" id="COG0535">
    <property type="taxonomic scope" value="Bacteria"/>
</dbReference>
<evidence type="ECO:0000313" key="1">
    <source>
        <dbReference type="EMBL" id="EKY25458.1"/>
    </source>
</evidence>
<reference evidence="1 2" key="1">
    <citation type="submission" date="2012-05" db="EMBL/GenBank/DDBJ databases">
        <authorList>
            <person name="Weinstock G."/>
            <person name="Sodergren E."/>
            <person name="Lobos E.A."/>
            <person name="Fulton L."/>
            <person name="Fulton R."/>
            <person name="Courtney L."/>
            <person name="Fronick C."/>
            <person name="O'Laughlin M."/>
            <person name="Godfrey J."/>
            <person name="Wilson R.M."/>
            <person name="Miner T."/>
            <person name="Farmer C."/>
            <person name="Delehaunty K."/>
            <person name="Cordes M."/>
            <person name="Minx P."/>
            <person name="Tomlinson C."/>
            <person name="Chen J."/>
            <person name="Wollam A."/>
            <person name="Pepin K.H."/>
            <person name="Bhonagiri V."/>
            <person name="Zhang X."/>
            <person name="Suruliraj S."/>
            <person name="Warren W."/>
            <person name="Mitreva M."/>
            <person name="Mardis E.R."/>
            <person name="Wilson R.K."/>
        </authorList>
    </citation>
    <scope>NUCLEOTIDE SEQUENCE [LARGE SCALE GENOMIC DNA]</scope>
    <source>
        <strain evidence="1 2">DSM 1785</strain>
    </source>
</reference>